<protein>
    <recommendedName>
        <fullName evidence="11">Glutathione hydrolase proenzyme</fullName>
        <ecNumber evidence="11">2.3.2.2</ecNumber>
        <ecNumber evidence="11">3.4.19.13</ecNumber>
    </recommendedName>
    <component>
        <recommendedName>
            <fullName evidence="11">Glutathione hydrolase large chain</fullName>
        </recommendedName>
    </component>
    <component>
        <recommendedName>
            <fullName evidence="11">Glutathione hydrolase small chain</fullName>
        </recommendedName>
    </component>
</protein>
<evidence type="ECO:0000256" key="7">
    <source>
        <dbReference type="ARBA" id="ARBA00023315"/>
    </source>
</evidence>
<comment type="pathway">
    <text evidence="11">Sulfur metabolism; glutathione metabolism.</text>
</comment>
<dbReference type="InterPro" id="IPR051792">
    <property type="entry name" value="GGT_bact"/>
</dbReference>
<feature type="signal peptide" evidence="12">
    <location>
        <begin position="1"/>
        <end position="31"/>
    </location>
</feature>
<evidence type="ECO:0000256" key="10">
    <source>
        <dbReference type="PIRSR" id="PIRSR600101-2"/>
    </source>
</evidence>
<dbReference type="InterPro" id="IPR000101">
    <property type="entry name" value="GGT_peptidase"/>
</dbReference>
<evidence type="ECO:0000256" key="9">
    <source>
        <dbReference type="PIRSR" id="PIRSR600101-1"/>
    </source>
</evidence>
<feature type="binding site" evidence="10">
    <location>
        <position position="480"/>
    </location>
    <ligand>
        <name>L-glutamate</name>
        <dbReference type="ChEBI" id="CHEBI:29985"/>
    </ligand>
</feature>
<name>A0A552VBZ6_9FIRM</name>
<comment type="subunit">
    <text evidence="11">This enzyme consists of two polypeptide chains, which are synthesized in precursor form from a single polypeptide.</text>
</comment>
<dbReference type="PANTHER" id="PTHR43199:SF1">
    <property type="entry name" value="GLUTATHIONE HYDROLASE PROENZYME"/>
    <property type="match status" value="1"/>
</dbReference>
<evidence type="ECO:0000256" key="4">
    <source>
        <dbReference type="ARBA" id="ARBA00022679"/>
    </source>
</evidence>
<keyword evidence="12" id="KW-0732">Signal</keyword>
<sequence>MKRITKRLLSLASSATLALSMIFSVADSSFAAAYRPQKDTTTGLVMSTNFLANEVGKKVLDNGGNAFDAAVAVGYMLAVVHPSAGNIGGGGFAVIHTADGKNTTLDFREVAPLKAQRDMYLDKDKNPIDGLSVTGYKSAGVPGTVAGLNELLAKYGTKSLDELIQPAIDAANNGFAISERQAETFVEEYDRLKIHPSTVKYFFKADGKSTYKDGEILVQKDLAKTLERIKKDGTKGFYEGETADLIAKDMAKNGGLITKEDLKAYKPIWRNPIKGTYRGYDIISMGPPSSGGAHVIQILNVLENADVAKMGFGSSEKIHLMAEAERYAYADRSEYMGDPSFVKIPLAKITSKEYAKSIYDAIQKAGNVATPSEKIKPGQLMNEPMHTTHYSIADFKGNAIAVTYTINYTFGSGATVDGAGFLLNDEMDDFSIKPGVPNVYGLVGGDANAVEAGKRPLSSMTPTIILKDGKVYMVVGSPGGARIITTVSQVISNVIDHDYNISEAVEASRFHMQWLPDELRVEKTTLVKDVQDKLEKMGYKIAVKDDMGDVNAIIVDNTNHTMYGSKDPRTEF</sequence>
<gene>
    <name evidence="13" type="primary">ggt</name>
    <name evidence="13" type="ORF">FL857_03150</name>
</gene>
<evidence type="ECO:0000313" key="13">
    <source>
        <dbReference type="EMBL" id="TRW28005.1"/>
    </source>
</evidence>
<dbReference type="InterPro" id="IPR029055">
    <property type="entry name" value="Ntn_hydrolases_N"/>
</dbReference>
<dbReference type="NCBIfam" id="TIGR00066">
    <property type="entry name" value="g_glut_trans"/>
    <property type="match status" value="1"/>
</dbReference>
<dbReference type="GO" id="GO:0006751">
    <property type="term" value="P:glutathione catabolic process"/>
    <property type="evidence" value="ECO:0007669"/>
    <property type="project" value="UniProtKB-UniRule"/>
</dbReference>
<dbReference type="RefSeq" id="WP_144015693.1">
    <property type="nucleotide sequence ID" value="NZ_VJXW01000003.1"/>
</dbReference>
<dbReference type="InterPro" id="IPR043137">
    <property type="entry name" value="GGT_ssub_C"/>
</dbReference>
<dbReference type="Pfam" id="PF01019">
    <property type="entry name" value="G_glu_transpept"/>
    <property type="match status" value="1"/>
</dbReference>
<dbReference type="FunFam" id="3.60.20.40:FF:000003">
    <property type="entry name" value="Gamma-glutamyltranspeptidase"/>
    <property type="match status" value="1"/>
</dbReference>
<comment type="PTM">
    <text evidence="11">Cleaved by autocatalysis into a large and a small subunit.</text>
</comment>
<keyword evidence="5 11" id="KW-0378">Hydrolase</keyword>
<keyword evidence="7 11" id="KW-0012">Acyltransferase</keyword>
<dbReference type="OrthoDB" id="9781342at2"/>
<accession>A0A552VBZ6</accession>
<dbReference type="EC" id="3.4.19.13" evidence="11"/>
<dbReference type="GO" id="GO:0103068">
    <property type="term" value="F:leukotriene C4 gamma-glutamyl transferase activity"/>
    <property type="evidence" value="ECO:0007669"/>
    <property type="project" value="UniProtKB-EC"/>
</dbReference>
<feature type="chain" id="PRO_5021750938" description="Glutathione hydrolase proenzyme" evidence="12">
    <location>
        <begin position="32"/>
        <end position="572"/>
    </location>
</feature>
<comment type="catalytic activity">
    <reaction evidence="1 11">
        <text>an S-substituted glutathione + H2O = an S-substituted L-cysteinylglycine + L-glutamate</text>
        <dbReference type="Rhea" id="RHEA:59468"/>
        <dbReference type="ChEBI" id="CHEBI:15377"/>
        <dbReference type="ChEBI" id="CHEBI:29985"/>
        <dbReference type="ChEBI" id="CHEBI:90779"/>
        <dbReference type="ChEBI" id="CHEBI:143103"/>
        <dbReference type="EC" id="3.4.19.13"/>
    </reaction>
</comment>
<dbReference type="PRINTS" id="PR01210">
    <property type="entry name" value="GGTRANSPTASE"/>
</dbReference>
<dbReference type="Gene3D" id="1.10.246.130">
    <property type="match status" value="1"/>
</dbReference>
<dbReference type="Gene3D" id="3.60.20.40">
    <property type="match status" value="1"/>
</dbReference>
<dbReference type="EC" id="2.3.2.2" evidence="11"/>
<dbReference type="Proteomes" id="UP000319424">
    <property type="component" value="Unassembled WGS sequence"/>
</dbReference>
<comment type="catalytic activity">
    <reaction evidence="8 11">
        <text>an N-terminal (5-L-glutamyl)-[peptide] + an alpha-amino acid = 5-L-glutamyl amino acid + an N-terminal L-alpha-aminoacyl-[peptide]</text>
        <dbReference type="Rhea" id="RHEA:23904"/>
        <dbReference type="Rhea" id="RHEA-COMP:9780"/>
        <dbReference type="Rhea" id="RHEA-COMP:9795"/>
        <dbReference type="ChEBI" id="CHEBI:77644"/>
        <dbReference type="ChEBI" id="CHEBI:78597"/>
        <dbReference type="ChEBI" id="CHEBI:78599"/>
        <dbReference type="ChEBI" id="CHEBI:78608"/>
        <dbReference type="EC" id="2.3.2.2"/>
    </reaction>
</comment>
<evidence type="ECO:0000256" key="8">
    <source>
        <dbReference type="ARBA" id="ARBA00047417"/>
    </source>
</evidence>
<keyword evidence="4 11" id="KW-0808">Transferase</keyword>
<comment type="similarity">
    <text evidence="3 11">Belongs to the gamma-glutamyltransferase family.</text>
</comment>
<evidence type="ECO:0000256" key="3">
    <source>
        <dbReference type="ARBA" id="ARBA00009381"/>
    </source>
</evidence>
<keyword evidence="11" id="KW-0317">Glutathione biosynthesis</keyword>
<proteinExistence type="inferred from homology"/>
<dbReference type="AlphaFoldDB" id="A0A552VBZ6"/>
<dbReference type="SUPFAM" id="SSF56235">
    <property type="entry name" value="N-terminal nucleophile aminohydrolases (Ntn hydrolases)"/>
    <property type="match status" value="1"/>
</dbReference>
<feature type="active site" description="Nucleophile" evidence="9">
    <location>
        <position position="387"/>
    </location>
</feature>
<evidence type="ECO:0000256" key="1">
    <source>
        <dbReference type="ARBA" id="ARBA00001049"/>
    </source>
</evidence>
<dbReference type="UniPathway" id="UPA00204"/>
<dbReference type="PANTHER" id="PTHR43199">
    <property type="entry name" value="GLUTATHIONE HYDROLASE"/>
    <property type="match status" value="1"/>
</dbReference>
<organism evidence="13 14">
    <name type="scientific">Criibacterium bergeronii</name>
    <dbReference type="NCBI Taxonomy" id="1871336"/>
    <lineage>
        <taxon>Bacteria</taxon>
        <taxon>Bacillati</taxon>
        <taxon>Bacillota</taxon>
        <taxon>Clostridia</taxon>
        <taxon>Peptostreptococcales</taxon>
        <taxon>Filifactoraceae</taxon>
        <taxon>Criibacterium</taxon>
    </lineage>
</organism>
<evidence type="ECO:0000256" key="12">
    <source>
        <dbReference type="SAM" id="SignalP"/>
    </source>
</evidence>
<keyword evidence="6 11" id="KW-0865">Zymogen</keyword>
<feature type="binding site" evidence="10">
    <location>
        <position position="429"/>
    </location>
    <ligand>
        <name>L-glutamate</name>
        <dbReference type="ChEBI" id="CHEBI:29985"/>
    </ligand>
</feature>
<dbReference type="GO" id="GO:0006750">
    <property type="term" value="P:glutathione biosynthetic process"/>
    <property type="evidence" value="ECO:0007669"/>
    <property type="project" value="UniProtKB-KW"/>
</dbReference>
<comment type="caution">
    <text evidence="13">The sequence shown here is derived from an EMBL/GenBank/DDBJ whole genome shotgun (WGS) entry which is preliminary data.</text>
</comment>
<dbReference type="InterPro" id="IPR043138">
    <property type="entry name" value="GGT_lsub"/>
</dbReference>
<evidence type="ECO:0000256" key="11">
    <source>
        <dbReference type="RuleBase" id="RU368036"/>
    </source>
</evidence>
<evidence type="ECO:0000256" key="6">
    <source>
        <dbReference type="ARBA" id="ARBA00023145"/>
    </source>
</evidence>
<evidence type="ECO:0000313" key="14">
    <source>
        <dbReference type="Proteomes" id="UP000319424"/>
    </source>
</evidence>
<evidence type="ECO:0000256" key="5">
    <source>
        <dbReference type="ARBA" id="ARBA00022801"/>
    </source>
</evidence>
<reference evidence="13 14" key="1">
    <citation type="submission" date="2019-07" db="EMBL/GenBank/DDBJ databases">
        <title>Criibacterium bergeronii gen. nov., sp. nov. isolated from human clinical samples.</title>
        <authorList>
            <person name="Maheux A.F."/>
            <person name="Boudreau D.K."/>
            <person name="Berube E."/>
            <person name="Brodeur S."/>
            <person name="Bernard K.A."/>
            <person name="Abed J.Y."/>
            <person name="Ducrey E."/>
            <person name="Guay E.F."/>
            <person name="Raymond F."/>
            <person name="Corbeil J."/>
            <person name="Domingo M.-C."/>
            <person name="Roy P.H."/>
            <person name="Boissinot M."/>
            <person name="Tocheva E.I."/>
            <person name="Omar R.F."/>
        </authorList>
    </citation>
    <scope>NUCLEOTIDE SEQUENCE [LARGE SCALE GENOMIC DNA]</scope>
    <source>
        <strain evidence="13 14">CCRI-24246</strain>
    </source>
</reference>
<feature type="binding site" evidence="10">
    <location>
        <position position="108"/>
    </location>
    <ligand>
        <name>L-glutamate</name>
        <dbReference type="ChEBI" id="CHEBI:29985"/>
    </ligand>
</feature>
<comment type="catalytic activity">
    <reaction evidence="2 11">
        <text>glutathione + H2O = L-cysteinylglycine + L-glutamate</text>
        <dbReference type="Rhea" id="RHEA:28807"/>
        <dbReference type="ChEBI" id="CHEBI:15377"/>
        <dbReference type="ChEBI" id="CHEBI:29985"/>
        <dbReference type="ChEBI" id="CHEBI:57925"/>
        <dbReference type="ChEBI" id="CHEBI:61694"/>
        <dbReference type="EC" id="3.4.19.13"/>
    </reaction>
</comment>
<evidence type="ECO:0000256" key="2">
    <source>
        <dbReference type="ARBA" id="ARBA00001089"/>
    </source>
</evidence>
<dbReference type="EMBL" id="VJXW01000003">
    <property type="protein sequence ID" value="TRW28005.1"/>
    <property type="molecule type" value="Genomic_DNA"/>
</dbReference>
<feature type="binding site" evidence="10">
    <location>
        <begin position="458"/>
        <end position="459"/>
    </location>
    <ligand>
        <name>L-glutamate</name>
        <dbReference type="ChEBI" id="CHEBI:29985"/>
    </ligand>
</feature>
<dbReference type="GO" id="GO:0036374">
    <property type="term" value="F:glutathione hydrolase activity"/>
    <property type="evidence" value="ECO:0007669"/>
    <property type="project" value="UniProtKB-UniRule"/>
</dbReference>
<feature type="binding site" evidence="10">
    <location>
        <begin position="405"/>
        <end position="407"/>
    </location>
    <ligand>
        <name>L-glutamate</name>
        <dbReference type="ChEBI" id="CHEBI:29985"/>
    </ligand>
</feature>